<evidence type="ECO:0000313" key="3">
    <source>
        <dbReference type="Proteomes" id="UP000003973"/>
    </source>
</evidence>
<dbReference type="HOGENOM" id="CLU_2438002_0_0_4"/>
<proteinExistence type="predicted"/>
<dbReference type="EMBL" id="ACDP02000003">
    <property type="protein sequence ID" value="EQM95323.1"/>
    <property type="molecule type" value="Genomic_DNA"/>
</dbReference>
<dbReference type="AlphaFoldDB" id="T5LV06"/>
<evidence type="ECO:0000313" key="2">
    <source>
        <dbReference type="EMBL" id="EQM95323.1"/>
    </source>
</evidence>
<name>T5LV06_9BURK</name>
<dbReference type="Proteomes" id="UP000003973">
    <property type="component" value="Unassembled WGS sequence"/>
</dbReference>
<keyword evidence="3" id="KW-1185">Reference proteome</keyword>
<keyword evidence="1" id="KW-1133">Transmembrane helix</keyword>
<feature type="transmembrane region" description="Helical" evidence="1">
    <location>
        <begin position="6"/>
        <end position="26"/>
    </location>
</feature>
<keyword evidence="1" id="KW-0472">Membrane</keyword>
<reference evidence="2" key="1">
    <citation type="submission" date="2011-10" db="EMBL/GenBank/DDBJ databases">
        <title>The Genome Sequence of Oxalobacter formigenes HOxBLS.</title>
        <authorList>
            <consortium name="The Broad Institute Genome Sequencing Platform"/>
            <person name="Earl A."/>
            <person name="Ward D."/>
            <person name="Feldgarden M."/>
            <person name="Gevers D."/>
            <person name="Allison M.J."/>
            <person name="Humphrey S."/>
            <person name="Young S.K."/>
            <person name="Zeng Q."/>
            <person name="Gargeya S."/>
            <person name="Fitzgerald M."/>
            <person name="Haas B."/>
            <person name="Abouelleil A."/>
            <person name="Alvarado L."/>
            <person name="Arachchi H.M."/>
            <person name="Berlin A."/>
            <person name="Brown A."/>
            <person name="Chapman S.B."/>
            <person name="Chen Z."/>
            <person name="Dunbar C."/>
            <person name="Freedman E."/>
            <person name="Gearin G."/>
            <person name="Goldberg J."/>
            <person name="Griggs A."/>
            <person name="Gujja S."/>
            <person name="Heiman D."/>
            <person name="Howarth C."/>
            <person name="Larson L."/>
            <person name="Lui A."/>
            <person name="MacDonald P.J.P."/>
            <person name="Montmayeur A."/>
            <person name="Murphy C."/>
            <person name="Neiman D."/>
            <person name="Pearson M."/>
            <person name="Priest M."/>
            <person name="Roberts A."/>
            <person name="Saif S."/>
            <person name="Shea T."/>
            <person name="Shenoy N."/>
            <person name="Sisk P."/>
            <person name="Stolte C."/>
            <person name="Sykes S."/>
            <person name="Wortman J."/>
            <person name="Nusbaum C."/>
            <person name="Birren B."/>
        </authorList>
    </citation>
    <scope>NUCLEOTIDE SEQUENCE [LARGE SCALE GENOMIC DNA]</scope>
    <source>
        <strain evidence="2">HOxBLS</strain>
    </source>
</reference>
<comment type="caution">
    <text evidence="2">The sequence shown here is derived from an EMBL/GenBank/DDBJ whole genome shotgun (WGS) entry which is preliminary data.</text>
</comment>
<organism evidence="2 3">
    <name type="scientific">Oxalobacter paraformigenes</name>
    <dbReference type="NCBI Taxonomy" id="556268"/>
    <lineage>
        <taxon>Bacteria</taxon>
        <taxon>Pseudomonadati</taxon>
        <taxon>Pseudomonadota</taxon>
        <taxon>Betaproteobacteria</taxon>
        <taxon>Burkholderiales</taxon>
        <taxon>Oxalobacteraceae</taxon>
        <taxon>Oxalobacter</taxon>
    </lineage>
</organism>
<sequence length="90" mass="10333">MQELIVLFIVTLSCCILYKYSFPCLWKYRIRLGLSRLSAYLHADTLAGKIHPGDKPKGSVYSCHGCRNCHTLQKTSTRPIRIFRKKESGD</sequence>
<evidence type="ECO:0000256" key="1">
    <source>
        <dbReference type="SAM" id="Phobius"/>
    </source>
</evidence>
<accession>T5LV06</accession>
<protein>
    <submittedName>
        <fullName evidence="2">Uncharacterized protein</fullName>
    </submittedName>
</protein>
<keyword evidence="1" id="KW-0812">Transmembrane</keyword>
<dbReference type="RefSeq" id="WP_020994757.1">
    <property type="nucleotide sequence ID" value="NZ_CABMNL010000001.1"/>
</dbReference>
<gene>
    <name evidence="2" type="ORF">OFAG_02376</name>
</gene>